<evidence type="ECO:0000313" key="1">
    <source>
        <dbReference type="EMBL" id="XAU16262.1"/>
    </source>
</evidence>
<dbReference type="RefSeq" id="WP_345973672.1">
    <property type="nucleotide sequence ID" value="NZ_CP147920.1"/>
</dbReference>
<evidence type="ECO:0000313" key="2">
    <source>
        <dbReference type="Proteomes" id="UP001447842"/>
    </source>
</evidence>
<dbReference type="Proteomes" id="UP001447842">
    <property type="component" value="Chromosome"/>
</dbReference>
<organism evidence="1 2">
    <name type="scientific">Sulfurimonas diazotrophicus</name>
    <dbReference type="NCBI Taxonomy" id="3131939"/>
    <lineage>
        <taxon>Bacteria</taxon>
        <taxon>Pseudomonadati</taxon>
        <taxon>Campylobacterota</taxon>
        <taxon>Epsilonproteobacteria</taxon>
        <taxon>Campylobacterales</taxon>
        <taxon>Sulfurimonadaceae</taxon>
        <taxon>Sulfurimonas</taxon>
    </lineage>
</organism>
<dbReference type="InterPro" id="IPR029058">
    <property type="entry name" value="AB_hydrolase_fold"/>
</dbReference>
<keyword evidence="2" id="KW-1185">Reference proteome</keyword>
<gene>
    <name evidence="1" type="primary">bioV</name>
    <name evidence="1" type="ORF">WCY31_06015</name>
</gene>
<dbReference type="Gene3D" id="3.40.50.1820">
    <property type="entry name" value="alpha/beta hydrolase"/>
    <property type="match status" value="1"/>
</dbReference>
<reference evidence="1 2" key="1">
    <citation type="submission" date="2024-03" db="EMBL/GenBank/DDBJ databases">
        <title>Sulfurimonas sp. HSL3-1.</title>
        <authorList>
            <person name="Wang S."/>
        </authorList>
    </citation>
    <scope>NUCLEOTIDE SEQUENCE [LARGE SCALE GENOMIC DNA]</scope>
    <source>
        <strain evidence="1 2">HSL3-1</strain>
    </source>
</reference>
<dbReference type="EMBL" id="CP147920">
    <property type="protein sequence ID" value="XAU16262.1"/>
    <property type="molecule type" value="Genomic_DNA"/>
</dbReference>
<protein>
    <submittedName>
        <fullName evidence="1">Pimelyl-ACP methyl ester esterase BioV</fullName>
    </submittedName>
</protein>
<accession>A0ABZ3HCK9</accession>
<dbReference type="NCBIfam" id="NF033854">
    <property type="entry name" value="esterase_BioV"/>
    <property type="match status" value="1"/>
</dbReference>
<dbReference type="SUPFAM" id="SSF53474">
    <property type="entry name" value="alpha/beta-Hydrolases"/>
    <property type="match status" value="1"/>
</dbReference>
<proteinExistence type="predicted"/>
<sequence length="170" mass="19656">MRFYSGFCLRDESTFFAPWLKQNDFTVAGFSYGAIKALYDVLQSERRIDTLQLFSPAYFCNKPDSFKRLQMKGYKRDSAAYRAHFIESCFAPYPARDVSVYDEGEEALEDLLGYPWPEKPLRELNERGVHIEVYLGGKDAVIDADAARAFFKPYATLYYFKDANHFLQGA</sequence>
<name>A0ABZ3HCK9_9BACT</name>